<feature type="transmembrane region" description="Helical" evidence="1">
    <location>
        <begin position="6"/>
        <end position="25"/>
    </location>
</feature>
<dbReference type="RefSeq" id="WP_013775790.1">
    <property type="nucleotide sequence ID" value="NC_015518.1"/>
</dbReference>
<dbReference type="HOGENOM" id="CLU_2327113_0_0_2"/>
<feature type="transmembrane region" description="Helical" evidence="1">
    <location>
        <begin position="70"/>
        <end position="89"/>
    </location>
</feature>
<dbReference type="Proteomes" id="UP000008458">
    <property type="component" value="Chromosome"/>
</dbReference>
<evidence type="ECO:0000256" key="1">
    <source>
        <dbReference type="SAM" id="Phobius"/>
    </source>
</evidence>
<gene>
    <name evidence="2" type="ordered locus">Ahos_0988</name>
</gene>
<dbReference type="eggNOG" id="arCOG07202">
    <property type="taxonomic scope" value="Archaea"/>
</dbReference>
<reference key="2">
    <citation type="journal article" date="2011" name="Extremophiles">
        <title>Genomic analyses of Acidianus hospitalis W1 a host for studying crenarchaeal virus and plasmid life cycles.</title>
        <authorList>
            <person name="You X.Y."/>
            <person name="Liu C."/>
            <person name="Wang S.Y."/>
            <person name="Jiang C.Y."/>
            <person name="Shah S.A."/>
            <person name="Prangishvili D."/>
            <person name="Liu S.J."/>
            <person name="Garrett R.A."/>
        </authorList>
    </citation>
    <scope>NUCLEOTIDE SEQUENCE</scope>
    <source>
        <strain>W1</strain>
    </source>
</reference>
<name>F4B981_ACIHW</name>
<evidence type="ECO:0000313" key="3">
    <source>
        <dbReference type="Proteomes" id="UP000008458"/>
    </source>
</evidence>
<keyword evidence="1" id="KW-1133">Transmembrane helix</keyword>
<sequence length="98" mass="11056">MSNSVILHYPLILGITLFYSGGEIWRRKFQRSGKYRSILALVMIIGVAFLLYGIVISIHALTFSEYSLKLGVTSLISTILGFVLAYIHVIKRHKLAIM</sequence>
<dbReference type="GeneID" id="71811288"/>
<keyword evidence="3" id="KW-1185">Reference proteome</keyword>
<organism evidence="2 3">
    <name type="scientific">Acidianus hospitalis (strain W1)</name>
    <dbReference type="NCBI Taxonomy" id="933801"/>
    <lineage>
        <taxon>Archaea</taxon>
        <taxon>Thermoproteota</taxon>
        <taxon>Thermoprotei</taxon>
        <taxon>Sulfolobales</taxon>
        <taxon>Sulfolobaceae</taxon>
        <taxon>Acidianus</taxon>
    </lineage>
</organism>
<dbReference type="EMBL" id="CP002535">
    <property type="protein sequence ID" value="AEE93874.1"/>
    <property type="molecule type" value="Genomic_DNA"/>
</dbReference>
<feature type="transmembrane region" description="Helical" evidence="1">
    <location>
        <begin position="37"/>
        <end position="58"/>
    </location>
</feature>
<dbReference type="KEGG" id="aho:Ahos_0988"/>
<proteinExistence type="predicted"/>
<keyword evidence="1" id="KW-0472">Membrane</keyword>
<evidence type="ECO:0000313" key="2">
    <source>
        <dbReference type="EMBL" id="AEE93874.1"/>
    </source>
</evidence>
<protein>
    <submittedName>
        <fullName evidence="2">Uncharacterized protein</fullName>
    </submittedName>
</protein>
<dbReference type="AlphaFoldDB" id="F4B981"/>
<accession>F4B981</accession>
<keyword evidence="1" id="KW-0812">Transmembrane</keyword>
<reference evidence="2 3" key="1">
    <citation type="journal article" date="2011" name="Extremophiles">
        <title>Genomic analysis of Acidianus hospitalis W1 a host for studying crenarchaeal virus and plasmid life cycles.</title>
        <authorList>
            <person name="You X.Y."/>
            <person name="Liu C."/>
            <person name="Wang S.Y."/>
            <person name="Jiang C.Y."/>
            <person name="Shah S.A."/>
            <person name="Prangishvili D."/>
            <person name="She Q."/>
            <person name="Liu S.J."/>
            <person name="Garrett R.A."/>
        </authorList>
    </citation>
    <scope>NUCLEOTIDE SEQUENCE [LARGE SCALE GENOMIC DNA]</scope>
    <source>
        <strain evidence="2 3">W1</strain>
    </source>
</reference>